<dbReference type="AlphaFoldDB" id="A0A2Z5UUG2"/>
<dbReference type="EMBL" id="AP018005">
    <property type="protein sequence ID" value="BBB15104.1"/>
    <property type="molecule type" value="Genomic_DNA"/>
</dbReference>
<accession>A0A2Z5UUG2</accession>
<dbReference type="Proteomes" id="UP000282483">
    <property type="component" value="Chromosome"/>
</dbReference>
<proteinExistence type="predicted"/>
<dbReference type="KEGG" id="rvi:RVIR1_06030"/>
<evidence type="ECO:0008006" key="3">
    <source>
        <dbReference type="Google" id="ProtNLM"/>
    </source>
</evidence>
<evidence type="ECO:0000313" key="2">
    <source>
        <dbReference type="Proteomes" id="UP000282483"/>
    </source>
</evidence>
<sequence length="87" mass="9447">MFSAEKGKALVRGKASVIDKVKKVTEGIKDLRSSIMRLIKVLLLDKSGSKTPVIDALKKGANNLNEMENSLESTVSPLNSTGIKYNK</sequence>
<protein>
    <recommendedName>
        <fullName evidence="3">Variable large protein</fullName>
    </recommendedName>
</protein>
<reference evidence="1 2" key="1">
    <citation type="submission" date="2017-03" db="EMBL/GenBank/DDBJ databases">
        <title>The genome sequence of Candidatus Rickettsiella viridis.</title>
        <authorList>
            <person name="Nikoh N."/>
            <person name="Tsuchida T."/>
            <person name="Yamaguchi K."/>
            <person name="Maeda T."/>
            <person name="Shigenobu S."/>
            <person name="Fukatsu T."/>
        </authorList>
    </citation>
    <scope>NUCLEOTIDE SEQUENCE [LARGE SCALE GENOMIC DNA]</scope>
    <source>
        <strain evidence="1 2">Ap-RA04</strain>
    </source>
</reference>
<organism evidence="1 2">
    <name type="scientific">Candidatus Rickettsiella viridis</name>
    <dbReference type="NCBI Taxonomy" id="676208"/>
    <lineage>
        <taxon>Bacteria</taxon>
        <taxon>Pseudomonadati</taxon>
        <taxon>Pseudomonadota</taxon>
        <taxon>Gammaproteobacteria</taxon>
        <taxon>Legionellales</taxon>
        <taxon>Coxiellaceae</taxon>
        <taxon>Rickettsiella</taxon>
    </lineage>
</organism>
<keyword evidence="2" id="KW-1185">Reference proteome</keyword>
<gene>
    <name evidence="1" type="ORF">RVIR1_06030</name>
</gene>
<name>A0A2Z5UUG2_9COXI</name>
<evidence type="ECO:0000313" key="1">
    <source>
        <dbReference type="EMBL" id="BBB15104.1"/>
    </source>
</evidence>